<dbReference type="GO" id="GO:0010181">
    <property type="term" value="F:FMN binding"/>
    <property type="evidence" value="ECO:0007669"/>
    <property type="project" value="InterPro"/>
</dbReference>
<dbReference type="GO" id="GO:0050667">
    <property type="term" value="P:homocysteine metabolic process"/>
    <property type="evidence" value="ECO:0007669"/>
    <property type="project" value="TreeGrafter"/>
</dbReference>
<proteinExistence type="predicted"/>
<dbReference type="Gene3D" id="3.40.50.360">
    <property type="match status" value="1"/>
</dbReference>
<feature type="domain" description="Flavodoxin-like" evidence="3">
    <location>
        <begin position="1"/>
        <end position="103"/>
    </location>
</feature>
<evidence type="ECO:0000313" key="5">
    <source>
        <dbReference type="Proteomes" id="UP000230423"/>
    </source>
</evidence>
<dbReference type="Gene3D" id="3.40.50.80">
    <property type="entry name" value="Nucleotide-binding domain of ferredoxin-NADP reductase (FNR) module"/>
    <property type="match status" value="1"/>
</dbReference>
<dbReference type="OrthoDB" id="1856718at2759"/>
<gene>
    <name evidence="4" type="ORF">TELCIR_18412</name>
</gene>
<dbReference type="InterPro" id="IPR029039">
    <property type="entry name" value="Flavoprotein-like_sf"/>
</dbReference>
<dbReference type="PANTHER" id="PTHR19384">
    <property type="entry name" value="NITRIC OXIDE SYNTHASE-RELATED"/>
    <property type="match status" value="1"/>
</dbReference>
<reference evidence="4 5" key="1">
    <citation type="submission" date="2015-09" db="EMBL/GenBank/DDBJ databases">
        <title>Draft genome of the parasitic nematode Teladorsagia circumcincta isolate WARC Sus (inbred).</title>
        <authorList>
            <person name="Mitreva M."/>
        </authorList>
    </citation>
    <scope>NUCLEOTIDE SEQUENCE [LARGE SCALE GENOMIC DNA]</scope>
    <source>
        <strain evidence="4 5">S</strain>
    </source>
</reference>
<dbReference type="GO" id="GO:0005829">
    <property type="term" value="C:cytosol"/>
    <property type="evidence" value="ECO:0007669"/>
    <property type="project" value="TreeGrafter"/>
</dbReference>
<dbReference type="PROSITE" id="PS50902">
    <property type="entry name" value="FLAVODOXIN_LIKE"/>
    <property type="match status" value="1"/>
</dbReference>
<keyword evidence="2" id="KW-0285">Flavoprotein</keyword>
<dbReference type="GO" id="GO:0050660">
    <property type="term" value="F:flavin adenine dinucleotide binding"/>
    <property type="evidence" value="ECO:0007669"/>
    <property type="project" value="TreeGrafter"/>
</dbReference>
<keyword evidence="1" id="KW-0028">Amino-acid biosynthesis</keyword>
<dbReference type="SUPFAM" id="SSF52218">
    <property type="entry name" value="Flavoproteins"/>
    <property type="match status" value="1"/>
</dbReference>
<dbReference type="Proteomes" id="UP000230423">
    <property type="component" value="Unassembled WGS sequence"/>
</dbReference>
<dbReference type="GO" id="GO:0009086">
    <property type="term" value="P:methionine biosynthetic process"/>
    <property type="evidence" value="ECO:0007669"/>
    <property type="project" value="TreeGrafter"/>
</dbReference>
<dbReference type="SUPFAM" id="SSF52343">
    <property type="entry name" value="Ferredoxin reductase-like, C-terminal NADP-linked domain"/>
    <property type="match status" value="1"/>
</dbReference>
<dbReference type="PANTHER" id="PTHR19384:SF84">
    <property type="entry name" value="METHIONINE SYNTHASE REDUCTASE"/>
    <property type="match status" value="1"/>
</dbReference>
<dbReference type="AlphaFoldDB" id="A0A2G9TQC8"/>
<dbReference type="InterPro" id="IPR039261">
    <property type="entry name" value="FNR_nucleotide-bd"/>
</dbReference>
<dbReference type="PRINTS" id="PR00369">
    <property type="entry name" value="FLAVODOXIN"/>
</dbReference>
<evidence type="ECO:0000256" key="2">
    <source>
        <dbReference type="ARBA" id="ARBA00022630"/>
    </source>
</evidence>
<sequence length="349" mass="38988">FHIEEETLVVIVVSSTGDGDPPENASRFLRRLSRKTLESNFLEKLDYALLGLGDSNYSTFQGVPTKIEKRLKFLGATPIIETGHADDQVGLELVVEPWIEKLFKVLVQRFSLNPEVLQRLTSKIEIALKREVPEKVDDGEVNSKQPKLILSPEPYEYPQHSLIRGKDKLSNDPALRVPVAPQQFLASSVSHEKLKRNHGIPWQNGAKMVGVASEPYDVTVVGTARLTDSDVSKPKHELVLDLGGTPVLRALAESATDEGEKRRLLELTSAQGLTEFNSFVRQVCEFLTRPGVDNPSRVFICGDAKGMSKDVWQCFHDIIKEGMGKTDEEAKACMVELHKADRYVEDVWS</sequence>
<dbReference type="InterPro" id="IPR008254">
    <property type="entry name" value="Flavodoxin/NO_synth"/>
</dbReference>
<name>A0A2G9TQC8_TELCI</name>
<feature type="non-terminal residue" evidence="4">
    <location>
        <position position="1"/>
    </location>
</feature>
<dbReference type="GO" id="GO:0030586">
    <property type="term" value="F:[methionine synthase] reductase (NADPH) activity"/>
    <property type="evidence" value="ECO:0007669"/>
    <property type="project" value="TreeGrafter"/>
</dbReference>
<keyword evidence="5" id="KW-1185">Reference proteome</keyword>
<evidence type="ECO:0000256" key="1">
    <source>
        <dbReference type="ARBA" id="ARBA00022605"/>
    </source>
</evidence>
<evidence type="ECO:0000259" key="3">
    <source>
        <dbReference type="PROSITE" id="PS50902"/>
    </source>
</evidence>
<dbReference type="EMBL" id="KZ356153">
    <property type="protein sequence ID" value="PIO60098.1"/>
    <property type="molecule type" value="Genomic_DNA"/>
</dbReference>
<protein>
    <submittedName>
        <fullName evidence="4">Flavodoxin</fullName>
    </submittedName>
</protein>
<dbReference type="InterPro" id="IPR001094">
    <property type="entry name" value="Flavdoxin-like"/>
</dbReference>
<dbReference type="Pfam" id="PF00258">
    <property type="entry name" value="Flavodoxin_1"/>
    <property type="match status" value="1"/>
</dbReference>
<organism evidence="4 5">
    <name type="scientific">Teladorsagia circumcincta</name>
    <name type="common">Brown stomach worm</name>
    <name type="synonym">Ostertagia circumcincta</name>
    <dbReference type="NCBI Taxonomy" id="45464"/>
    <lineage>
        <taxon>Eukaryota</taxon>
        <taxon>Metazoa</taxon>
        <taxon>Ecdysozoa</taxon>
        <taxon>Nematoda</taxon>
        <taxon>Chromadorea</taxon>
        <taxon>Rhabditida</taxon>
        <taxon>Rhabditina</taxon>
        <taxon>Rhabditomorpha</taxon>
        <taxon>Strongyloidea</taxon>
        <taxon>Trichostrongylidae</taxon>
        <taxon>Teladorsagia</taxon>
    </lineage>
</organism>
<evidence type="ECO:0000313" key="4">
    <source>
        <dbReference type="EMBL" id="PIO60098.1"/>
    </source>
</evidence>
<accession>A0A2G9TQC8</accession>